<comment type="catalytic activity">
    <reaction evidence="1">
        <text>ATP + protein L-histidine = ADP + protein N-phospho-L-histidine.</text>
        <dbReference type="EC" id="2.7.13.3"/>
    </reaction>
</comment>
<evidence type="ECO:0000256" key="1">
    <source>
        <dbReference type="ARBA" id="ARBA00000085"/>
    </source>
</evidence>
<dbReference type="SUPFAM" id="SSF55785">
    <property type="entry name" value="PYP-like sensor domain (PAS domain)"/>
    <property type="match status" value="1"/>
</dbReference>
<dbReference type="EMBL" id="VOSC01000030">
    <property type="protein sequence ID" value="TXE07204.1"/>
    <property type="molecule type" value="Genomic_DNA"/>
</dbReference>
<feature type="domain" description="PAC" evidence="8">
    <location>
        <begin position="83"/>
        <end position="135"/>
    </location>
</feature>
<dbReference type="InterPro" id="IPR004358">
    <property type="entry name" value="Sig_transdc_His_kin-like_C"/>
</dbReference>
<evidence type="ECO:0000259" key="7">
    <source>
        <dbReference type="PROSITE" id="PS50112"/>
    </source>
</evidence>
<dbReference type="PROSITE" id="PS50109">
    <property type="entry name" value="HIS_KIN"/>
    <property type="match status" value="1"/>
</dbReference>
<evidence type="ECO:0000259" key="6">
    <source>
        <dbReference type="PROSITE" id="PS50109"/>
    </source>
</evidence>
<dbReference type="AlphaFoldDB" id="A0A5C7AGS8"/>
<keyword evidence="4" id="KW-0808">Transferase</keyword>
<dbReference type="Proteomes" id="UP000321790">
    <property type="component" value="Unassembled WGS sequence"/>
</dbReference>
<dbReference type="PANTHER" id="PTHR43304">
    <property type="entry name" value="PHYTOCHROME-LIKE PROTEIN CPH1"/>
    <property type="match status" value="1"/>
</dbReference>
<dbReference type="InterPro" id="IPR036890">
    <property type="entry name" value="HATPase_C_sf"/>
</dbReference>
<dbReference type="SMART" id="SM00387">
    <property type="entry name" value="HATPase_c"/>
    <property type="match status" value="1"/>
</dbReference>
<keyword evidence="3" id="KW-0597">Phosphoprotein</keyword>
<organism evidence="9 10">
    <name type="scientific">Seonamhaeicola algicola</name>
    <dbReference type="NCBI Taxonomy" id="1719036"/>
    <lineage>
        <taxon>Bacteria</taxon>
        <taxon>Pseudomonadati</taxon>
        <taxon>Bacteroidota</taxon>
        <taxon>Flavobacteriia</taxon>
        <taxon>Flavobacteriales</taxon>
        <taxon>Flavobacteriaceae</taxon>
    </lineage>
</organism>
<dbReference type="InterPro" id="IPR000700">
    <property type="entry name" value="PAS-assoc_C"/>
</dbReference>
<feature type="domain" description="PAS" evidence="7">
    <location>
        <begin position="9"/>
        <end position="79"/>
    </location>
</feature>
<dbReference type="NCBIfam" id="TIGR00229">
    <property type="entry name" value="sensory_box"/>
    <property type="match status" value="1"/>
</dbReference>
<dbReference type="GO" id="GO:0004673">
    <property type="term" value="F:protein histidine kinase activity"/>
    <property type="evidence" value="ECO:0007669"/>
    <property type="project" value="UniProtKB-EC"/>
</dbReference>
<dbReference type="EC" id="2.7.13.3" evidence="2"/>
<evidence type="ECO:0000256" key="2">
    <source>
        <dbReference type="ARBA" id="ARBA00012438"/>
    </source>
</evidence>
<evidence type="ECO:0000259" key="8">
    <source>
        <dbReference type="PROSITE" id="PS50113"/>
    </source>
</evidence>
<evidence type="ECO:0000256" key="3">
    <source>
        <dbReference type="ARBA" id="ARBA00022553"/>
    </source>
</evidence>
<dbReference type="CDD" id="cd00130">
    <property type="entry name" value="PAS"/>
    <property type="match status" value="1"/>
</dbReference>
<dbReference type="Gene3D" id="3.30.450.20">
    <property type="entry name" value="PAS domain"/>
    <property type="match status" value="1"/>
</dbReference>
<dbReference type="Pfam" id="PF02518">
    <property type="entry name" value="HATPase_c"/>
    <property type="match status" value="1"/>
</dbReference>
<comment type="caution">
    <text evidence="9">The sequence shown here is derived from an EMBL/GenBank/DDBJ whole genome shotgun (WGS) entry which is preliminary data.</text>
</comment>
<dbReference type="PROSITE" id="PS50113">
    <property type="entry name" value="PAC"/>
    <property type="match status" value="1"/>
</dbReference>
<protein>
    <recommendedName>
        <fullName evidence="2">histidine kinase</fullName>
        <ecNumber evidence="2">2.7.13.3</ecNumber>
    </recommendedName>
</protein>
<dbReference type="InterPro" id="IPR013655">
    <property type="entry name" value="PAS_fold_3"/>
</dbReference>
<dbReference type="InterPro" id="IPR005467">
    <property type="entry name" value="His_kinase_dom"/>
</dbReference>
<feature type="domain" description="Histidine kinase" evidence="6">
    <location>
        <begin position="153"/>
        <end position="367"/>
    </location>
</feature>
<dbReference type="OrthoDB" id="5522855at2"/>
<name>A0A5C7AGS8_9FLAO</name>
<dbReference type="InterPro" id="IPR003594">
    <property type="entry name" value="HATPase_dom"/>
</dbReference>
<proteinExistence type="predicted"/>
<evidence type="ECO:0000313" key="10">
    <source>
        <dbReference type="Proteomes" id="UP000321790"/>
    </source>
</evidence>
<dbReference type="InterPro" id="IPR000014">
    <property type="entry name" value="PAS"/>
</dbReference>
<keyword evidence="10" id="KW-1185">Reference proteome</keyword>
<dbReference type="InterPro" id="IPR035965">
    <property type="entry name" value="PAS-like_dom_sf"/>
</dbReference>
<reference evidence="10" key="1">
    <citation type="submission" date="2019-08" db="EMBL/GenBank/DDBJ databases">
        <title>Seonamhaeicola sediminis sp. nov., isolated from marine sediment.</title>
        <authorList>
            <person name="Cao W.R."/>
        </authorList>
    </citation>
    <scope>NUCLEOTIDE SEQUENCE [LARGE SCALE GENOMIC DNA]</scope>
    <source>
        <strain evidence="10">Gy8</strain>
    </source>
</reference>
<evidence type="ECO:0000256" key="5">
    <source>
        <dbReference type="ARBA" id="ARBA00022777"/>
    </source>
</evidence>
<dbReference type="PANTHER" id="PTHR43304:SF1">
    <property type="entry name" value="PAC DOMAIN-CONTAINING PROTEIN"/>
    <property type="match status" value="1"/>
</dbReference>
<dbReference type="PROSITE" id="PS50112">
    <property type="entry name" value="PAS"/>
    <property type="match status" value="1"/>
</dbReference>
<dbReference type="Pfam" id="PF08447">
    <property type="entry name" value="PAS_3"/>
    <property type="match status" value="1"/>
</dbReference>
<keyword evidence="5" id="KW-0418">Kinase</keyword>
<dbReference type="SMART" id="SM00086">
    <property type="entry name" value="PAC"/>
    <property type="match status" value="1"/>
</dbReference>
<dbReference type="InterPro" id="IPR052162">
    <property type="entry name" value="Sensor_kinase/Photoreceptor"/>
</dbReference>
<dbReference type="RefSeq" id="WP_147137102.1">
    <property type="nucleotide sequence ID" value="NZ_VOSC01000030.1"/>
</dbReference>
<evidence type="ECO:0000256" key="4">
    <source>
        <dbReference type="ARBA" id="ARBA00022679"/>
    </source>
</evidence>
<dbReference type="InterPro" id="IPR001610">
    <property type="entry name" value="PAC"/>
</dbReference>
<evidence type="ECO:0000313" key="9">
    <source>
        <dbReference type="EMBL" id="TXE07204.1"/>
    </source>
</evidence>
<dbReference type="SUPFAM" id="SSF55874">
    <property type="entry name" value="ATPase domain of HSP90 chaperone/DNA topoisomerase II/histidine kinase"/>
    <property type="match status" value="1"/>
</dbReference>
<accession>A0A5C7AGS8</accession>
<dbReference type="PRINTS" id="PR00344">
    <property type="entry name" value="BCTRLSENSOR"/>
</dbReference>
<dbReference type="SMART" id="SM00091">
    <property type="entry name" value="PAS"/>
    <property type="match status" value="1"/>
</dbReference>
<sequence length="367" mass="42125">MRKNISLDADRIFENIFNYASGGIAIVSLKGDWIKVNNSIEKTLGYTKEELYNLTFQEITHKDDLDLDVSLMQSLLRGEIESYQIEKRYFHKRGHIIWALLSVSLVRDDYHRPLHFISQVSDISQQKKASVGLQNMLDVAKEQNTRLSNFANIITHNLRTHASNLKTLYSFIEDEENGLIAKSENFSFLKESILNLNETVTHLAEIAKIRAVSDDKMERVNLRLYVKNAIYNVSALVKNINFTIENNVKPDHYLRVIPAYLDSIILNFLTNAIKYRSTNRPGKVVLSSFLEDDYVVLCVRDNGIGIDLDKHGNHMFEMYKTFHRNKDAMGLGLFITRNQIESMGGYVEVESEVGIGTKFLTYLKKSA</sequence>
<dbReference type="Gene3D" id="3.30.565.10">
    <property type="entry name" value="Histidine kinase-like ATPase, C-terminal domain"/>
    <property type="match status" value="1"/>
</dbReference>
<gene>
    <name evidence="9" type="ORF">FUA26_13345</name>
</gene>